<keyword evidence="5" id="KW-0508">mRNA splicing</keyword>
<evidence type="ECO:0000256" key="4">
    <source>
        <dbReference type="ARBA" id="ARBA00022728"/>
    </source>
</evidence>
<evidence type="ECO:0008006" key="11">
    <source>
        <dbReference type="Google" id="ProtNLM"/>
    </source>
</evidence>
<keyword evidence="10" id="KW-1185">Reference proteome</keyword>
<dbReference type="OrthoDB" id="205794at2759"/>
<organism evidence="8">
    <name type="scientific">Daucus carota subsp. sativus</name>
    <name type="common">Carrot</name>
    <dbReference type="NCBI Taxonomy" id="79200"/>
    <lineage>
        <taxon>Eukaryota</taxon>
        <taxon>Viridiplantae</taxon>
        <taxon>Streptophyta</taxon>
        <taxon>Embryophyta</taxon>
        <taxon>Tracheophyta</taxon>
        <taxon>Spermatophyta</taxon>
        <taxon>Magnoliopsida</taxon>
        <taxon>eudicotyledons</taxon>
        <taxon>Gunneridae</taxon>
        <taxon>Pentapetalae</taxon>
        <taxon>asterids</taxon>
        <taxon>campanulids</taxon>
        <taxon>Apiales</taxon>
        <taxon>Apiaceae</taxon>
        <taxon>Apioideae</taxon>
        <taxon>Scandiceae</taxon>
        <taxon>Daucinae</taxon>
        <taxon>Daucus</taxon>
        <taxon>Daucus sect. Daucus</taxon>
    </lineage>
</organism>
<dbReference type="PANTHER" id="PTHR13296">
    <property type="entry name" value="BCAS2 PROTEIN"/>
    <property type="match status" value="1"/>
</dbReference>
<proteinExistence type="inferred from homology"/>
<evidence type="ECO:0000313" key="10">
    <source>
        <dbReference type="Proteomes" id="UP000077755"/>
    </source>
</evidence>
<gene>
    <name evidence="8" type="ORF">DCAR_011381</name>
    <name evidence="9" type="ORF">DCAR_0312879</name>
</gene>
<comment type="similarity">
    <text evidence="2">Belongs to the SPF27 family.</text>
</comment>
<keyword evidence="7" id="KW-0175">Coiled coil</keyword>
<dbReference type="STRING" id="79200.A0A161Y0H3"/>
<evidence type="ECO:0000256" key="5">
    <source>
        <dbReference type="ARBA" id="ARBA00023187"/>
    </source>
</evidence>
<reference evidence="8" key="1">
    <citation type="journal article" date="2016" name="Nat. Genet.">
        <title>A high-quality carrot genome assembly provides new insights into carotenoid accumulation and asterid genome evolution.</title>
        <authorList>
            <person name="Iorizzo M."/>
            <person name="Ellison S."/>
            <person name="Senalik D."/>
            <person name="Zeng P."/>
            <person name="Satapoomin P."/>
            <person name="Huang J."/>
            <person name="Bowman M."/>
            <person name="Iovene M."/>
            <person name="Sanseverino W."/>
            <person name="Cavagnaro P."/>
            <person name="Yildiz M."/>
            <person name="Macko-Podgorni A."/>
            <person name="Moranska E."/>
            <person name="Grzebelus E."/>
            <person name="Grzebelus D."/>
            <person name="Ashrafi H."/>
            <person name="Zheng Z."/>
            <person name="Cheng S."/>
            <person name="Spooner D."/>
            <person name="Van Deynze A."/>
            <person name="Simon P."/>
        </authorList>
    </citation>
    <scope>NUCLEOTIDE SEQUENCE [LARGE SCALE GENOMIC DNA]</scope>
    <source>
        <tissue evidence="8">Leaf</tissue>
    </source>
</reference>
<evidence type="ECO:0000256" key="2">
    <source>
        <dbReference type="ARBA" id="ARBA00010788"/>
    </source>
</evidence>
<dbReference type="Proteomes" id="UP000077755">
    <property type="component" value="Chromosome 3"/>
</dbReference>
<comment type="subcellular location">
    <subcellularLocation>
        <location evidence="1">Nucleus</location>
    </subcellularLocation>
</comment>
<dbReference type="GO" id="GO:0008380">
    <property type="term" value="P:RNA splicing"/>
    <property type="evidence" value="ECO:0007669"/>
    <property type="project" value="UniProtKB-KW"/>
</dbReference>
<dbReference type="EMBL" id="CP093345">
    <property type="protein sequence ID" value="WOG93593.1"/>
    <property type="molecule type" value="Genomic_DNA"/>
</dbReference>
<evidence type="ECO:0000256" key="7">
    <source>
        <dbReference type="SAM" id="Coils"/>
    </source>
</evidence>
<evidence type="ECO:0000256" key="6">
    <source>
        <dbReference type="ARBA" id="ARBA00023242"/>
    </source>
</evidence>
<dbReference type="AlphaFoldDB" id="A0A161Y0H3"/>
<dbReference type="KEGG" id="dcr:108211177"/>
<dbReference type="OMA" id="SAWQESI"/>
<protein>
    <recommendedName>
        <fullName evidence="11">Pre-mRNA-splicing factor SPF27 homolog</fullName>
    </recommendedName>
</protein>
<dbReference type="Pfam" id="PF05700">
    <property type="entry name" value="BCAS2"/>
    <property type="match status" value="1"/>
</dbReference>
<dbReference type="GO" id="GO:0042742">
    <property type="term" value="P:defense response to bacterium"/>
    <property type="evidence" value="ECO:0007669"/>
    <property type="project" value="EnsemblPlants"/>
</dbReference>
<dbReference type="PANTHER" id="PTHR13296:SF0">
    <property type="entry name" value="PRE-MRNA-SPLICING FACTOR SPF27"/>
    <property type="match status" value="1"/>
</dbReference>
<dbReference type="Gramene" id="KZN02627">
    <property type="protein sequence ID" value="KZN02627"/>
    <property type="gene ID" value="DCAR_011381"/>
</dbReference>
<dbReference type="EMBL" id="LNRQ01000003">
    <property type="protein sequence ID" value="KZN02627.1"/>
    <property type="molecule type" value="Genomic_DNA"/>
</dbReference>
<keyword evidence="6" id="KW-0539">Nucleus</keyword>
<dbReference type="GO" id="GO:0050832">
    <property type="term" value="P:defense response to fungus"/>
    <property type="evidence" value="ECO:0007669"/>
    <property type="project" value="EnsemblPlants"/>
</dbReference>
<dbReference type="GO" id="GO:0071011">
    <property type="term" value="C:precatalytic spliceosome"/>
    <property type="evidence" value="ECO:0007669"/>
    <property type="project" value="TreeGrafter"/>
</dbReference>
<dbReference type="GO" id="GO:0000974">
    <property type="term" value="C:Prp19 complex"/>
    <property type="evidence" value="ECO:0007669"/>
    <property type="project" value="TreeGrafter"/>
</dbReference>
<evidence type="ECO:0000313" key="9">
    <source>
        <dbReference type="EMBL" id="WOG93593.1"/>
    </source>
</evidence>
<accession>A0A161Y0H3</accession>
<dbReference type="GO" id="GO:0006397">
    <property type="term" value="P:mRNA processing"/>
    <property type="evidence" value="ECO:0007669"/>
    <property type="project" value="UniProtKB-KW"/>
</dbReference>
<reference evidence="9" key="2">
    <citation type="submission" date="2022-03" db="EMBL/GenBank/DDBJ databases">
        <title>Draft title - Genomic analysis of global carrot germplasm unveils the trajectory of domestication and the origin of high carotenoid orange carrot.</title>
        <authorList>
            <person name="Iorizzo M."/>
            <person name="Ellison S."/>
            <person name="Senalik D."/>
            <person name="Macko-Podgorni A."/>
            <person name="Grzebelus D."/>
            <person name="Bostan H."/>
            <person name="Rolling W."/>
            <person name="Curaba J."/>
            <person name="Simon P."/>
        </authorList>
    </citation>
    <scope>NUCLEOTIDE SEQUENCE</scope>
    <source>
        <tissue evidence="9">Leaf</tissue>
    </source>
</reference>
<feature type="coiled-coil region" evidence="7">
    <location>
        <begin position="120"/>
        <end position="172"/>
    </location>
</feature>
<name>A0A161Y0H3_DAUCS</name>
<keyword evidence="3" id="KW-0507">mRNA processing</keyword>
<evidence type="ECO:0000256" key="1">
    <source>
        <dbReference type="ARBA" id="ARBA00004123"/>
    </source>
</evidence>
<dbReference type="GO" id="GO:0071013">
    <property type="term" value="C:catalytic step 2 spliceosome"/>
    <property type="evidence" value="ECO:0007669"/>
    <property type="project" value="TreeGrafter"/>
</dbReference>
<keyword evidence="4" id="KW-0747">Spliceosome</keyword>
<dbReference type="InterPro" id="IPR008409">
    <property type="entry name" value="SPF27"/>
</dbReference>
<sequence length="243" mass="27988">MANRDSDVLMLEAPPSSRPAWSTGADIIDALPYIDDEYVKEDVDRMIQREMRLSSKKPSDFLKQLPPIPSFNLENHPMLAREFERVRASKPPVPLDMSRYGLEMPSANKRNDEAAWNQALQKAQRLLQHQVIRLENLELMSKHGADVWIQHNQRLEAILSRVQAEALQIRKEIDGVNLERKKHQQKTADELNVLSAQWRELCEKNIEIEAACVNMGIYIEELKKEAAERGWDVESKMDSVPVP</sequence>
<evidence type="ECO:0000313" key="8">
    <source>
        <dbReference type="EMBL" id="KZN02627.1"/>
    </source>
</evidence>
<evidence type="ECO:0000256" key="3">
    <source>
        <dbReference type="ARBA" id="ARBA00022664"/>
    </source>
</evidence>